<sequence>MRLHVAGRPGVRVPMGVGNLSSLQDLELQSGSIKSKEDFAMEVGKLMELRILKICVYYKIDEGTKKALLESLCGLRRLQNLVIKFDRNTTRIWEGWDHWEPPLRLREFHIFHTDLPRLPAWVYSMCVPYLSKLQLDVLAMEARDLDMLSMMPALRTLILRTQQRISWTVGGSMPMLVELRLGLWASEDGAASDVGLGHLPLLNHIMVLLYCEGAMARQVEEVDAVWRRMGNAHPNCPAIAVYRFGELLMKRDDDQDDEEISTKDHVDENGDDENSARTKSRTMIQPKKRMRRRRRLRTNLEPALCTHPRQLQGKKKNKREKS</sequence>
<evidence type="ECO:0000313" key="5">
    <source>
        <dbReference type="Proteomes" id="UP000006591"/>
    </source>
</evidence>
<keyword evidence="1" id="KW-0677">Repeat</keyword>
<accession>A0A0E0J3R4</accession>
<dbReference type="SUPFAM" id="SSF52047">
    <property type="entry name" value="RNI-like"/>
    <property type="match status" value="1"/>
</dbReference>
<dbReference type="EnsemblPlants" id="ONIVA11G18150.7">
    <property type="protein sequence ID" value="ONIVA11G18150.7"/>
    <property type="gene ID" value="ONIVA11G18150"/>
</dbReference>
<feature type="region of interest" description="Disordered" evidence="2">
    <location>
        <begin position="253"/>
        <end position="322"/>
    </location>
</feature>
<dbReference type="AlphaFoldDB" id="A0A0E0J3R4"/>
<proteinExistence type="predicted"/>
<dbReference type="HOGENOM" id="CLU_074935_0_0_1"/>
<evidence type="ECO:0000259" key="3">
    <source>
        <dbReference type="Pfam" id="PF23598"/>
    </source>
</evidence>
<dbReference type="Proteomes" id="UP000006591">
    <property type="component" value="Chromosome 11"/>
</dbReference>
<evidence type="ECO:0000256" key="2">
    <source>
        <dbReference type="SAM" id="MobiDB-lite"/>
    </source>
</evidence>
<dbReference type="InterPro" id="IPR055414">
    <property type="entry name" value="LRR_R13L4/SHOC2-like"/>
</dbReference>
<name>A0A0E0J3R4_ORYNI</name>
<feature type="domain" description="Disease resistance R13L4/SHOC-2-like LRR" evidence="3">
    <location>
        <begin position="1"/>
        <end position="164"/>
    </location>
</feature>
<keyword evidence="5" id="KW-1185">Reference proteome</keyword>
<organism evidence="4">
    <name type="scientific">Oryza nivara</name>
    <name type="common">Indian wild rice</name>
    <name type="synonym">Oryza sativa f. spontanea</name>
    <dbReference type="NCBI Taxonomy" id="4536"/>
    <lineage>
        <taxon>Eukaryota</taxon>
        <taxon>Viridiplantae</taxon>
        <taxon>Streptophyta</taxon>
        <taxon>Embryophyta</taxon>
        <taxon>Tracheophyta</taxon>
        <taxon>Spermatophyta</taxon>
        <taxon>Magnoliopsida</taxon>
        <taxon>Liliopsida</taxon>
        <taxon>Poales</taxon>
        <taxon>Poaceae</taxon>
        <taxon>BOP clade</taxon>
        <taxon>Oryzoideae</taxon>
        <taxon>Oryzeae</taxon>
        <taxon>Oryzinae</taxon>
        <taxon>Oryza</taxon>
    </lineage>
</organism>
<feature type="compositionally biased region" description="Basic residues" evidence="2">
    <location>
        <begin position="286"/>
        <end position="297"/>
    </location>
</feature>
<feature type="compositionally biased region" description="Basic residues" evidence="2">
    <location>
        <begin position="312"/>
        <end position="322"/>
    </location>
</feature>
<evidence type="ECO:0000313" key="4">
    <source>
        <dbReference type="EnsemblPlants" id="ONIVA11G18150.7"/>
    </source>
</evidence>
<reference evidence="4" key="2">
    <citation type="submission" date="2018-04" db="EMBL/GenBank/DDBJ databases">
        <title>OnivRS2 (Oryza nivara Reference Sequence Version 2).</title>
        <authorList>
            <person name="Zhang J."/>
            <person name="Kudrna D."/>
            <person name="Lee S."/>
            <person name="Talag J."/>
            <person name="Rajasekar S."/>
            <person name="Welchert J."/>
            <person name="Hsing Y.-I."/>
            <person name="Wing R.A."/>
        </authorList>
    </citation>
    <scope>NUCLEOTIDE SEQUENCE [LARGE SCALE GENOMIC DNA]</scope>
    <source>
        <strain evidence="4">SL10</strain>
    </source>
</reference>
<evidence type="ECO:0000256" key="1">
    <source>
        <dbReference type="ARBA" id="ARBA00022737"/>
    </source>
</evidence>
<reference evidence="4" key="1">
    <citation type="submission" date="2015-04" db="UniProtKB">
        <authorList>
            <consortium name="EnsemblPlants"/>
        </authorList>
    </citation>
    <scope>IDENTIFICATION</scope>
    <source>
        <strain evidence="4">SL10</strain>
    </source>
</reference>
<dbReference type="Gene3D" id="3.80.10.10">
    <property type="entry name" value="Ribonuclease Inhibitor"/>
    <property type="match status" value="1"/>
</dbReference>
<dbReference type="InterPro" id="IPR032675">
    <property type="entry name" value="LRR_dom_sf"/>
</dbReference>
<protein>
    <recommendedName>
        <fullName evidence="3">Disease resistance R13L4/SHOC-2-like LRR domain-containing protein</fullName>
    </recommendedName>
</protein>
<dbReference type="Gramene" id="ONIVA11G18150.7">
    <property type="protein sequence ID" value="ONIVA11G18150.7"/>
    <property type="gene ID" value="ONIVA11G18150"/>
</dbReference>
<feature type="domain" description="Disease resistance R13L4/SHOC-2-like LRR" evidence="3">
    <location>
        <begin position="171"/>
        <end position="239"/>
    </location>
</feature>
<dbReference type="Pfam" id="PF23598">
    <property type="entry name" value="LRR_14"/>
    <property type="match status" value="2"/>
</dbReference>